<proteinExistence type="predicted"/>
<accession>M0MLA1</accession>
<sequence>MEFSDTNVISLAEWDIRYSILDIRRTETILEDRADGGSERRPADHEFSGSTSVKISWASTTPSGRSDATAPSTCRCFRRQREAIVIFADRAA</sequence>
<organism evidence="2 3">
    <name type="scientific">Halobiforma nitratireducens JCM 10879</name>
    <dbReference type="NCBI Taxonomy" id="1227454"/>
    <lineage>
        <taxon>Archaea</taxon>
        <taxon>Methanobacteriati</taxon>
        <taxon>Methanobacteriota</taxon>
        <taxon>Stenosarchaea group</taxon>
        <taxon>Halobacteria</taxon>
        <taxon>Halobacteriales</taxon>
        <taxon>Natrialbaceae</taxon>
        <taxon>Halobiforma</taxon>
    </lineage>
</organism>
<dbReference type="STRING" id="1227454.C446_01188"/>
<comment type="caution">
    <text evidence="2">The sequence shown here is derived from an EMBL/GenBank/DDBJ whole genome shotgun (WGS) entry which is preliminary data.</text>
</comment>
<feature type="region of interest" description="Disordered" evidence="1">
    <location>
        <begin position="31"/>
        <end position="71"/>
    </location>
</feature>
<evidence type="ECO:0000256" key="1">
    <source>
        <dbReference type="SAM" id="MobiDB-lite"/>
    </source>
</evidence>
<protein>
    <submittedName>
        <fullName evidence="2">Uncharacterized protein</fullName>
    </submittedName>
</protein>
<name>M0MLA1_9EURY</name>
<dbReference type="AlphaFoldDB" id="M0MLA1"/>
<dbReference type="EMBL" id="AOMA01000009">
    <property type="protein sequence ID" value="EMA46441.1"/>
    <property type="molecule type" value="Genomic_DNA"/>
</dbReference>
<keyword evidence="3" id="KW-1185">Reference proteome</keyword>
<dbReference type="Proteomes" id="UP000011607">
    <property type="component" value="Unassembled WGS sequence"/>
</dbReference>
<reference evidence="2 3" key="1">
    <citation type="journal article" date="2014" name="PLoS Genet.">
        <title>Phylogenetically driven sequencing of extremely halophilic archaea reveals strategies for static and dynamic osmo-response.</title>
        <authorList>
            <person name="Becker E.A."/>
            <person name="Seitzer P.M."/>
            <person name="Tritt A."/>
            <person name="Larsen D."/>
            <person name="Krusor M."/>
            <person name="Yao A.I."/>
            <person name="Wu D."/>
            <person name="Madern D."/>
            <person name="Eisen J.A."/>
            <person name="Darling A.E."/>
            <person name="Facciotti M.T."/>
        </authorList>
    </citation>
    <scope>NUCLEOTIDE SEQUENCE [LARGE SCALE GENOMIC DNA]</scope>
    <source>
        <strain evidence="2 3">JCM 10879</strain>
    </source>
</reference>
<feature type="compositionally biased region" description="Basic and acidic residues" evidence="1">
    <location>
        <begin position="31"/>
        <end position="47"/>
    </location>
</feature>
<gene>
    <name evidence="2" type="ORF">C446_01188</name>
</gene>
<evidence type="ECO:0000313" key="3">
    <source>
        <dbReference type="Proteomes" id="UP000011607"/>
    </source>
</evidence>
<evidence type="ECO:0000313" key="2">
    <source>
        <dbReference type="EMBL" id="EMA46441.1"/>
    </source>
</evidence>
<feature type="compositionally biased region" description="Polar residues" evidence="1">
    <location>
        <begin position="48"/>
        <end position="71"/>
    </location>
</feature>